<accession>A0A841L7C6</accession>
<keyword evidence="3" id="KW-1185">Reference proteome</keyword>
<dbReference type="AlphaFoldDB" id="A0A841L7C6"/>
<organism evidence="2 3">
    <name type="scientific">Polymorphobacter multimanifer</name>
    <dbReference type="NCBI Taxonomy" id="1070431"/>
    <lineage>
        <taxon>Bacteria</taxon>
        <taxon>Pseudomonadati</taxon>
        <taxon>Pseudomonadota</taxon>
        <taxon>Alphaproteobacteria</taxon>
        <taxon>Sphingomonadales</taxon>
        <taxon>Sphingosinicellaceae</taxon>
        <taxon>Polymorphobacter</taxon>
    </lineage>
</organism>
<dbReference type="Proteomes" id="UP000538147">
    <property type="component" value="Unassembled WGS sequence"/>
</dbReference>
<dbReference type="Pfam" id="PF20420">
    <property type="entry name" value="DUF6702"/>
    <property type="match status" value="1"/>
</dbReference>
<dbReference type="InterPro" id="IPR046525">
    <property type="entry name" value="DUF6702"/>
</dbReference>
<gene>
    <name evidence="2" type="ORF">FHS79_003082</name>
</gene>
<feature type="chain" id="PRO_5032728344" description="DUF2796 domain-containing protein" evidence="1">
    <location>
        <begin position="20"/>
        <end position="158"/>
    </location>
</feature>
<keyword evidence="1" id="KW-0732">Signal</keyword>
<feature type="signal peptide" evidence="1">
    <location>
        <begin position="1"/>
        <end position="19"/>
    </location>
</feature>
<dbReference type="EMBL" id="JACIIV010000026">
    <property type="protein sequence ID" value="MBB6228889.1"/>
    <property type="molecule type" value="Genomic_DNA"/>
</dbReference>
<sequence>MRLLVAAAAALLAISPAAAHRGHASLSVVWIADNGNVTVTHRFSAHDLEPALVAIAPEAQPSLDDPEALAALTAYVGRRFQLQGAALKLQSRTLAGDDVTFVFAGKMPRRPQVTVRASFFGETHPGHSAQVNIRQNGITRSLWFKPSDGPQSVTFAKP</sequence>
<evidence type="ECO:0000313" key="3">
    <source>
        <dbReference type="Proteomes" id="UP000538147"/>
    </source>
</evidence>
<evidence type="ECO:0000313" key="2">
    <source>
        <dbReference type="EMBL" id="MBB6228889.1"/>
    </source>
</evidence>
<evidence type="ECO:0008006" key="4">
    <source>
        <dbReference type="Google" id="ProtNLM"/>
    </source>
</evidence>
<dbReference type="RefSeq" id="WP_184202050.1">
    <property type="nucleotide sequence ID" value="NZ_JACIIV010000026.1"/>
</dbReference>
<name>A0A841L7C6_9SPHN</name>
<comment type="caution">
    <text evidence="2">The sequence shown here is derived from an EMBL/GenBank/DDBJ whole genome shotgun (WGS) entry which is preliminary data.</text>
</comment>
<reference evidence="2 3" key="1">
    <citation type="submission" date="2020-08" db="EMBL/GenBank/DDBJ databases">
        <title>Genomic Encyclopedia of Type Strains, Phase IV (KMG-IV): sequencing the most valuable type-strain genomes for metagenomic binning, comparative biology and taxonomic classification.</title>
        <authorList>
            <person name="Goeker M."/>
        </authorList>
    </citation>
    <scope>NUCLEOTIDE SEQUENCE [LARGE SCALE GENOMIC DNA]</scope>
    <source>
        <strain evidence="2 3">DSM 102189</strain>
    </source>
</reference>
<protein>
    <recommendedName>
        <fullName evidence="4">DUF2796 domain-containing protein</fullName>
    </recommendedName>
</protein>
<evidence type="ECO:0000256" key="1">
    <source>
        <dbReference type="SAM" id="SignalP"/>
    </source>
</evidence>
<proteinExistence type="predicted"/>